<feature type="compositionally biased region" description="Polar residues" evidence="10">
    <location>
        <begin position="373"/>
        <end position="385"/>
    </location>
</feature>
<comment type="subcellular location">
    <subcellularLocation>
        <location evidence="1">Cytoplasm</location>
        <location evidence="1">Cytoskeleton</location>
        <location evidence="1">Microtubule organizing center</location>
        <location evidence="1">Centrosome</location>
    </subcellularLocation>
</comment>
<evidence type="ECO:0000256" key="6">
    <source>
        <dbReference type="ARBA" id="ARBA00023212"/>
    </source>
</evidence>
<gene>
    <name evidence="11" type="ORF">EB796_012071</name>
</gene>
<accession>A0A7J7JUH0</accession>
<comment type="function">
    <text evidence="7">Acts as a key negative regulator of ciliogenesis in collaboration with CCP110 by capping the mother centriole thereby preventing cilia formation. Required for recruitment of CCP110 to the centrosome.</text>
</comment>
<feature type="compositionally biased region" description="Polar residues" evidence="10">
    <location>
        <begin position="499"/>
        <end position="524"/>
    </location>
</feature>
<evidence type="ECO:0000256" key="8">
    <source>
        <dbReference type="ARBA" id="ARBA00068862"/>
    </source>
</evidence>
<keyword evidence="5" id="KW-0970">Cilium biogenesis/degradation</keyword>
<dbReference type="PROSITE" id="PS50096">
    <property type="entry name" value="IQ"/>
    <property type="match status" value="1"/>
</dbReference>
<keyword evidence="4" id="KW-0677">Repeat</keyword>
<feature type="region of interest" description="Disordered" evidence="10">
    <location>
        <begin position="433"/>
        <end position="452"/>
    </location>
</feature>
<dbReference type="InterPro" id="IPR001611">
    <property type="entry name" value="Leu-rich_rpt"/>
</dbReference>
<evidence type="ECO:0000256" key="9">
    <source>
        <dbReference type="ARBA" id="ARBA00076677"/>
    </source>
</evidence>
<proteinExistence type="predicted"/>
<reference evidence="11" key="1">
    <citation type="submission" date="2020-06" db="EMBL/GenBank/DDBJ databases">
        <title>Draft genome of Bugula neritina, a colonial animal packing powerful symbionts and potential medicines.</title>
        <authorList>
            <person name="Rayko M."/>
        </authorList>
    </citation>
    <scope>NUCLEOTIDE SEQUENCE [LARGE SCALE GENOMIC DNA]</scope>
    <source>
        <strain evidence="11">Kwan_BN1</strain>
    </source>
</reference>
<evidence type="ECO:0000256" key="5">
    <source>
        <dbReference type="ARBA" id="ARBA00022794"/>
    </source>
</evidence>
<evidence type="ECO:0000256" key="10">
    <source>
        <dbReference type="SAM" id="MobiDB-lite"/>
    </source>
</evidence>
<dbReference type="InterPro" id="IPR050576">
    <property type="entry name" value="Cilia_flagella_integrity"/>
</dbReference>
<dbReference type="PANTHER" id="PTHR45973:SF2">
    <property type="entry name" value="CENTROSOMAL PROTEIN OF 97 KDA"/>
    <property type="match status" value="1"/>
</dbReference>
<dbReference type="GO" id="GO:0005813">
    <property type="term" value="C:centrosome"/>
    <property type="evidence" value="ECO:0007669"/>
    <property type="project" value="UniProtKB-SubCell"/>
</dbReference>
<evidence type="ECO:0000256" key="4">
    <source>
        <dbReference type="ARBA" id="ARBA00022737"/>
    </source>
</evidence>
<evidence type="ECO:0000256" key="2">
    <source>
        <dbReference type="ARBA" id="ARBA00022490"/>
    </source>
</evidence>
<keyword evidence="3" id="KW-0433">Leucine-rich repeat</keyword>
<feature type="compositionally biased region" description="Polar residues" evidence="10">
    <location>
        <begin position="354"/>
        <end position="364"/>
    </location>
</feature>
<keyword evidence="6" id="KW-0206">Cytoskeleton</keyword>
<dbReference type="FunFam" id="3.80.10.10:FF:000165">
    <property type="entry name" value="Centrosomal protein of 97 kDa"/>
    <property type="match status" value="1"/>
</dbReference>
<keyword evidence="2" id="KW-0963">Cytoplasm</keyword>
<dbReference type="Pfam" id="PF14580">
    <property type="entry name" value="LRR_9"/>
    <property type="match status" value="1"/>
</dbReference>
<dbReference type="OrthoDB" id="5954088at2759"/>
<feature type="compositionally biased region" description="Polar residues" evidence="10">
    <location>
        <begin position="335"/>
        <end position="344"/>
    </location>
</feature>
<evidence type="ECO:0000313" key="12">
    <source>
        <dbReference type="Proteomes" id="UP000593567"/>
    </source>
</evidence>
<dbReference type="Proteomes" id="UP000593567">
    <property type="component" value="Unassembled WGS sequence"/>
</dbReference>
<dbReference type="GO" id="GO:0030030">
    <property type="term" value="P:cell projection organization"/>
    <property type="evidence" value="ECO:0007669"/>
    <property type="project" value="UniProtKB-KW"/>
</dbReference>
<dbReference type="SUPFAM" id="SSF52058">
    <property type="entry name" value="L domain-like"/>
    <property type="match status" value="1"/>
</dbReference>
<evidence type="ECO:0000313" key="11">
    <source>
        <dbReference type="EMBL" id="KAF6029607.1"/>
    </source>
</evidence>
<dbReference type="CDD" id="cd23767">
    <property type="entry name" value="IQCD"/>
    <property type="match status" value="1"/>
</dbReference>
<feature type="region of interest" description="Disordered" evidence="10">
    <location>
        <begin position="469"/>
        <end position="524"/>
    </location>
</feature>
<dbReference type="EMBL" id="VXIV02001802">
    <property type="protein sequence ID" value="KAF6029607.1"/>
    <property type="molecule type" value="Genomic_DNA"/>
</dbReference>
<feature type="compositionally biased region" description="Polar residues" evidence="10">
    <location>
        <begin position="469"/>
        <end position="485"/>
    </location>
</feature>
<feature type="region of interest" description="Disordered" evidence="10">
    <location>
        <begin position="335"/>
        <end position="394"/>
    </location>
</feature>
<sequence>MELSLPLKQSKRIVVYFNYIRHINASMQLITMFTSQNVKDFIKIVAKDSSYILQYARRLVYNMAAAGKLDLSKRMVTHMNKELTYCTEEVRQLLLDQNSISKLENLSHLHNLVQLSATHNCLIKISGLENLHHLTVLNLAENSVCSIEGVSHLHHLMWLNLSGNNIRHINGLHNNMALKHLDLSDNTITSLADLSHLHSLKTLLLHGNIIRDIKDAPRYLPKNLSILSLAENEISELYQVRHLVDLRRLEQLSMMNNPCVTYQHFTHHKDSYRAYVLSWACNLTVLDGQHVTLEERQNASQMLSNPATHSFAAGAQAKLISYLCHVTFSSQAPASHVSESPKQTTHMDRPASAVGQSETSQQPPSNRPPAGWDNSNTSAPSTPVTPGSPLVSRRDMRGLIRQVIGQERSPSSVSNIRTAPSAVIGLFSDSLPKMSRSRSASRSPTREKKNMASRRLILVSDSAEFSNQSSASFQTDQPISDSVSTVKVGHVGSPPSRLASGTEQTNRQTGQTTEPSTAHPHTSATEYTEVHVKAAVHIQKLWRGYSVRNLDPRVHNIKQELRSRRLEETLAFVIGEMNRQQTINYEGQKIRRSLIAGIESLSLKFEELRASLYPDDPSAV</sequence>
<comment type="caution">
    <text evidence="11">The sequence shown here is derived from an EMBL/GenBank/DDBJ whole genome shotgun (WGS) entry which is preliminary data.</text>
</comment>
<dbReference type="PROSITE" id="PS51450">
    <property type="entry name" value="LRR"/>
    <property type="match status" value="6"/>
</dbReference>
<organism evidence="11 12">
    <name type="scientific">Bugula neritina</name>
    <name type="common">Brown bryozoan</name>
    <name type="synonym">Sertularia neritina</name>
    <dbReference type="NCBI Taxonomy" id="10212"/>
    <lineage>
        <taxon>Eukaryota</taxon>
        <taxon>Metazoa</taxon>
        <taxon>Spiralia</taxon>
        <taxon>Lophotrochozoa</taxon>
        <taxon>Bryozoa</taxon>
        <taxon>Gymnolaemata</taxon>
        <taxon>Cheilostomatida</taxon>
        <taxon>Flustrina</taxon>
        <taxon>Buguloidea</taxon>
        <taxon>Bugulidae</taxon>
        <taxon>Bugula</taxon>
    </lineage>
</organism>
<evidence type="ECO:0000256" key="7">
    <source>
        <dbReference type="ARBA" id="ARBA00058656"/>
    </source>
</evidence>
<evidence type="ECO:0000256" key="3">
    <source>
        <dbReference type="ARBA" id="ARBA00022614"/>
    </source>
</evidence>
<dbReference type="InterPro" id="IPR032675">
    <property type="entry name" value="LRR_dom_sf"/>
</dbReference>
<name>A0A7J7JUH0_BUGNE</name>
<dbReference type="SMART" id="SM00365">
    <property type="entry name" value="LRR_SD22"/>
    <property type="match status" value="6"/>
</dbReference>
<dbReference type="PANTHER" id="PTHR45973">
    <property type="entry name" value="PROTEIN PHOSPHATASE 1 REGULATORY SUBUNIT SDS22-RELATED"/>
    <property type="match status" value="1"/>
</dbReference>
<dbReference type="Gene3D" id="3.80.10.10">
    <property type="entry name" value="Ribonuclease Inhibitor"/>
    <property type="match status" value="2"/>
</dbReference>
<dbReference type="AlphaFoldDB" id="A0A7J7JUH0"/>
<protein>
    <recommendedName>
        <fullName evidence="8">Centrosomal protein of 97 kDa</fullName>
    </recommendedName>
    <alternativeName>
        <fullName evidence="9">Leucine-rich repeat and IQ domain-containing protein 2</fullName>
    </alternativeName>
</protein>
<evidence type="ECO:0000256" key="1">
    <source>
        <dbReference type="ARBA" id="ARBA00004300"/>
    </source>
</evidence>
<keyword evidence="12" id="KW-1185">Reference proteome</keyword>